<dbReference type="Pfam" id="PF03435">
    <property type="entry name" value="Sacchrp_dh_NADP"/>
    <property type="match status" value="1"/>
</dbReference>
<dbReference type="GO" id="GO:0050303">
    <property type="term" value="F:lysine 6-dehydrogenase activity"/>
    <property type="evidence" value="ECO:0007669"/>
    <property type="project" value="UniProtKB-EC"/>
</dbReference>
<dbReference type="AlphaFoldDB" id="A0A644TS08"/>
<dbReference type="PANTHER" id="PTHR11133">
    <property type="entry name" value="SACCHAROPINE DEHYDROGENASE"/>
    <property type="match status" value="1"/>
</dbReference>
<feature type="domain" description="Saccharopine dehydrogenase NADP binding" evidence="2">
    <location>
        <begin position="3"/>
        <end position="117"/>
    </location>
</feature>
<reference evidence="4" key="1">
    <citation type="submission" date="2019-08" db="EMBL/GenBank/DDBJ databases">
        <authorList>
            <person name="Kucharzyk K."/>
            <person name="Murdoch R.W."/>
            <person name="Higgins S."/>
            <person name="Loffler F."/>
        </authorList>
    </citation>
    <scope>NUCLEOTIDE SEQUENCE</scope>
</reference>
<dbReference type="InterPro" id="IPR032095">
    <property type="entry name" value="Sacchrp_dh-like_C"/>
</dbReference>
<comment type="caution">
    <text evidence="4">The sequence shown here is derived from an EMBL/GenBank/DDBJ whole genome shotgun (WGS) entry which is preliminary data.</text>
</comment>
<accession>A0A644TS08</accession>
<feature type="domain" description="Saccharopine dehydrogenase-like C-terminal" evidence="3">
    <location>
        <begin position="121"/>
        <end position="369"/>
    </location>
</feature>
<gene>
    <name evidence="4" type="primary">lysDH_1</name>
    <name evidence="4" type="ORF">SDC9_15502</name>
</gene>
<dbReference type="Gene3D" id="3.40.50.720">
    <property type="entry name" value="NAD(P)-binding Rossmann-like Domain"/>
    <property type="match status" value="2"/>
</dbReference>
<sequence>MKILVLGAGLVGGPMAMDLAMDGEFEVTSADISAEALLKLREFPGIQTIKADLGDLPELVALANGFDLVVSAVPGHMGYRTLETLIECRKNVVDIAFFPEDMFSLDEKAKALGVTVICDMGVAPGMSNVLLGCGASMLDHLEKGIIYVGGLPVVRTWPYEYKAVFSPIDVIEEYTRPARYIDGGRLVVREALSDPELIDFPGIGTLEAFNSDGLRTLATTLKGDYMIEKTLRYKGHIEKMAVLRDTGFFSKEPLNINGTLISPLEFTSRLLFPKWKLEPGEEDHTVMQVITEGTRDGVRQRYTWNLYDRYDTASGIHSMARTTGYAATMAARLIAGGLYHEKGVSAPEFLGRNPVFVNYLLEGLRRRGVVYRESYEVMG</sequence>
<dbReference type="SUPFAM" id="SSF51735">
    <property type="entry name" value="NAD(P)-binding Rossmann-fold domains"/>
    <property type="match status" value="1"/>
</dbReference>
<dbReference type="EC" id="1.4.1.18" evidence="4"/>
<dbReference type="Pfam" id="PF16653">
    <property type="entry name" value="Sacchrp_dh_C"/>
    <property type="match status" value="1"/>
</dbReference>
<evidence type="ECO:0000259" key="3">
    <source>
        <dbReference type="Pfam" id="PF16653"/>
    </source>
</evidence>
<dbReference type="PANTHER" id="PTHR11133:SF22">
    <property type="entry name" value="ALPHA-AMINOADIPIC SEMIALDEHYDE SYNTHASE, MITOCHONDRIAL"/>
    <property type="match status" value="1"/>
</dbReference>
<proteinExistence type="predicted"/>
<evidence type="ECO:0000313" key="4">
    <source>
        <dbReference type="EMBL" id="MPL69754.1"/>
    </source>
</evidence>
<evidence type="ECO:0000259" key="2">
    <source>
        <dbReference type="Pfam" id="PF03435"/>
    </source>
</evidence>
<dbReference type="SUPFAM" id="SSF55347">
    <property type="entry name" value="Glyceraldehyde-3-phosphate dehydrogenase-like, C-terminal domain"/>
    <property type="match status" value="1"/>
</dbReference>
<name>A0A644TS08_9ZZZZ</name>
<dbReference type="Gene3D" id="3.30.360.10">
    <property type="entry name" value="Dihydrodipicolinate Reductase, domain 2"/>
    <property type="match status" value="1"/>
</dbReference>
<evidence type="ECO:0000256" key="1">
    <source>
        <dbReference type="ARBA" id="ARBA00023002"/>
    </source>
</evidence>
<dbReference type="EMBL" id="VSSQ01000049">
    <property type="protein sequence ID" value="MPL69754.1"/>
    <property type="molecule type" value="Genomic_DNA"/>
</dbReference>
<dbReference type="InterPro" id="IPR051168">
    <property type="entry name" value="AASS"/>
</dbReference>
<dbReference type="InterPro" id="IPR005097">
    <property type="entry name" value="Sacchrp_dh_NADP-bd"/>
</dbReference>
<keyword evidence="1 4" id="KW-0560">Oxidoreductase</keyword>
<protein>
    <submittedName>
        <fullName evidence="4">Lysine 6-dehydrogenase</fullName>
        <ecNumber evidence="4">1.4.1.18</ecNumber>
    </submittedName>
</protein>
<organism evidence="4">
    <name type="scientific">bioreactor metagenome</name>
    <dbReference type="NCBI Taxonomy" id="1076179"/>
    <lineage>
        <taxon>unclassified sequences</taxon>
        <taxon>metagenomes</taxon>
        <taxon>ecological metagenomes</taxon>
    </lineage>
</organism>
<dbReference type="InterPro" id="IPR036291">
    <property type="entry name" value="NAD(P)-bd_dom_sf"/>
</dbReference>